<keyword evidence="7" id="KW-0436">Ligase</keyword>
<dbReference type="GO" id="GO:0016874">
    <property type="term" value="F:ligase activity"/>
    <property type="evidence" value="ECO:0007669"/>
    <property type="project" value="UniProtKB-KW"/>
</dbReference>
<accession>A0A1H8WPE4</accession>
<evidence type="ECO:0000256" key="3">
    <source>
        <dbReference type="ARBA" id="ARBA00022989"/>
    </source>
</evidence>
<evidence type="ECO:0000313" key="7">
    <source>
        <dbReference type="EMBL" id="SEP29373.1"/>
    </source>
</evidence>
<dbReference type="RefSeq" id="WP_089828001.1">
    <property type="nucleotide sequence ID" value="NZ_FODV01000036.1"/>
</dbReference>
<feature type="transmembrane region" description="Helical" evidence="5">
    <location>
        <begin position="435"/>
        <end position="452"/>
    </location>
</feature>
<keyword evidence="8" id="KW-1185">Reference proteome</keyword>
<feature type="transmembrane region" description="Helical" evidence="5">
    <location>
        <begin position="224"/>
        <end position="245"/>
    </location>
</feature>
<protein>
    <submittedName>
        <fullName evidence="7">O-antigen ligase like membrane protein</fullName>
    </submittedName>
</protein>
<dbReference type="InterPro" id="IPR051533">
    <property type="entry name" value="WaaL-like"/>
</dbReference>
<keyword evidence="4 5" id="KW-0472">Membrane</keyword>
<dbReference type="PANTHER" id="PTHR37422:SF13">
    <property type="entry name" value="LIPOPOLYSACCHARIDE BIOSYNTHESIS PROTEIN PA4999-RELATED"/>
    <property type="match status" value="1"/>
</dbReference>
<dbReference type="InterPro" id="IPR007016">
    <property type="entry name" value="O-antigen_ligase-rel_domated"/>
</dbReference>
<proteinExistence type="predicted"/>
<feature type="transmembrane region" description="Helical" evidence="5">
    <location>
        <begin position="57"/>
        <end position="78"/>
    </location>
</feature>
<keyword evidence="3 5" id="KW-1133">Transmembrane helix</keyword>
<feature type="transmembrane region" description="Helical" evidence="5">
    <location>
        <begin position="141"/>
        <end position="161"/>
    </location>
</feature>
<reference evidence="8" key="1">
    <citation type="submission" date="2016-10" db="EMBL/GenBank/DDBJ databases">
        <authorList>
            <person name="Varghese N."/>
            <person name="Submissions S."/>
        </authorList>
    </citation>
    <scope>NUCLEOTIDE SEQUENCE [LARGE SCALE GENOMIC DNA]</scope>
    <source>
        <strain evidence="8">CGMCC 1.10121</strain>
    </source>
</reference>
<dbReference type="PANTHER" id="PTHR37422">
    <property type="entry name" value="TEICHURONIC ACID BIOSYNTHESIS PROTEIN TUAE"/>
    <property type="match status" value="1"/>
</dbReference>
<feature type="transmembrane region" description="Helical" evidence="5">
    <location>
        <begin position="117"/>
        <end position="135"/>
    </location>
</feature>
<gene>
    <name evidence="7" type="ORF">SAMN04487948_1363</name>
</gene>
<sequence length="472" mass="51379">MKRVRQIIPVVFLLAIFFRDTTGDFQLQMRPLLLLYLVFGTIGFAGYIYFRDDLSASIALGMLAVYLFLGVSLVWFLLVQAQGIENPGRGSKLALFLVLFMLFLGIGAHIRTFIKTTSVYLLAFSIFFGIFILHAKELHPGSGLATFPLIAGITMGLNLFVMPRYLSRDAFLWLVTGLSTSSVLLGLIAYLLDPYRLLSIEVGLRNSVMTIPLFGSQLYVLESVFANPNTLGVLTFAGTFAALVLTRKVYRTSPIRGTWLLPGLLVGINSIGLFLSYSRAGYLALAVAAGIYLVDVYLGRAALPYAILFFVGTVGVLLLGMWLGLLGLNPAGRFTLWGAGIRAILDSPSLIGAGIIDPSASIAPYIDGQLSGQSPHNSYLSIFIRAGILGGIAYLILTVGSIFQGVFRKSEVDVAMLSFAVGFALHQLFEAYTLFQFSLAAVLASLVFGYLIESQAHTSVLRRRSSDTQLRL</sequence>
<evidence type="ECO:0000259" key="6">
    <source>
        <dbReference type="Pfam" id="PF04932"/>
    </source>
</evidence>
<name>A0A1H8WPE4_9EURY</name>
<evidence type="ECO:0000256" key="2">
    <source>
        <dbReference type="ARBA" id="ARBA00022692"/>
    </source>
</evidence>
<feature type="transmembrane region" description="Helical" evidence="5">
    <location>
        <begin position="90"/>
        <end position="110"/>
    </location>
</feature>
<feature type="domain" description="O-antigen ligase-related" evidence="6">
    <location>
        <begin position="266"/>
        <end position="395"/>
    </location>
</feature>
<evidence type="ECO:0000256" key="5">
    <source>
        <dbReference type="SAM" id="Phobius"/>
    </source>
</evidence>
<feature type="transmembrane region" description="Helical" evidence="5">
    <location>
        <begin position="412"/>
        <end position="429"/>
    </location>
</feature>
<comment type="subcellular location">
    <subcellularLocation>
        <location evidence="1">Membrane</location>
        <topology evidence="1">Multi-pass membrane protein</topology>
    </subcellularLocation>
</comment>
<feature type="transmembrane region" description="Helical" evidence="5">
    <location>
        <begin position="33"/>
        <end position="50"/>
    </location>
</feature>
<keyword evidence="2 5" id="KW-0812">Transmembrane</keyword>
<feature type="transmembrane region" description="Helical" evidence="5">
    <location>
        <begin position="257"/>
        <end position="275"/>
    </location>
</feature>
<feature type="transmembrane region" description="Helical" evidence="5">
    <location>
        <begin position="281"/>
        <end position="298"/>
    </location>
</feature>
<dbReference type="AlphaFoldDB" id="A0A1H8WPE4"/>
<evidence type="ECO:0000313" key="8">
    <source>
        <dbReference type="Proteomes" id="UP000199126"/>
    </source>
</evidence>
<feature type="transmembrane region" description="Helical" evidence="5">
    <location>
        <begin position="170"/>
        <end position="192"/>
    </location>
</feature>
<dbReference type="GO" id="GO:0016020">
    <property type="term" value="C:membrane"/>
    <property type="evidence" value="ECO:0007669"/>
    <property type="project" value="UniProtKB-SubCell"/>
</dbReference>
<dbReference type="EMBL" id="FODV01000036">
    <property type="protein sequence ID" value="SEP29373.1"/>
    <property type="molecule type" value="Genomic_DNA"/>
</dbReference>
<evidence type="ECO:0000256" key="4">
    <source>
        <dbReference type="ARBA" id="ARBA00023136"/>
    </source>
</evidence>
<dbReference type="Proteomes" id="UP000199126">
    <property type="component" value="Unassembled WGS sequence"/>
</dbReference>
<organism evidence="7 8">
    <name type="scientific">Halogranum amylolyticum</name>
    <dbReference type="NCBI Taxonomy" id="660520"/>
    <lineage>
        <taxon>Archaea</taxon>
        <taxon>Methanobacteriati</taxon>
        <taxon>Methanobacteriota</taxon>
        <taxon>Stenosarchaea group</taxon>
        <taxon>Halobacteria</taxon>
        <taxon>Halobacteriales</taxon>
        <taxon>Haloferacaceae</taxon>
    </lineage>
</organism>
<feature type="transmembrane region" description="Helical" evidence="5">
    <location>
        <begin position="379"/>
        <end position="400"/>
    </location>
</feature>
<dbReference type="OrthoDB" id="199246at2157"/>
<feature type="transmembrane region" description="Helical" evidence="5">
    <location>
        <begin position="305"/>
        <end position="328"/>
    </location>
</feature>
<evidence type="ECO:0000256" key="1">
    <source>
        <dbReference type="ARBA" id="ARBA00004141"/>
    </source>
</evidence>
<dbReference type="Pfam" id="PF04932">
    <property type="entry name" value="Wzy_C"/>
    <property type="match status" value="1"/>
</dbReference>